<keyword evidence="2" id="KW-1185">Reference proteome</keyword>
<sequence>MGTEPWALNRTALNRAGSEPCGTEPCGTEPSGTEPREGKVVRQLWGREENENAWGRGRIGREYHSGQANSEKEGKGKGRAKTWEAIIWMITFSTAAIGSVPTVQCRTVQCPRFSAARFTFQSLALNRAALNRAALNRPALNRGH</sequence>
<feature type="region of interest" description="Disordered" evidence="1">
    <location>
        <begin position="1"/>
        <end position="37"/>
    </location>
</feature>
<feature type="region of interest" description="Disordered" evidence="1">
    <location>
        <begin position="56"/>
        <end position="78"/>
    </location>
</feature>
<dbReference type="WBParaSite" id="Gr19_v10_g3347.t1">
    <property type="protein sequence ID" value="Gr19_v10_g3347.t1"/>
    <property type="gene ID" value="Gr19_v10_g3347"/>
</dbReference>
<name>A0A914HQL9_GLORO</name>
<reference evidence="3" key="1">
    <citation type="submission" date="2022-11" db="UniProtKB">
        <authorList>
            <consortium name="WormBaseParasite"/>
        </authorList>
    </citation>
    <scope>IDENTIFICATION</scope>
</reference>
<proteinExistence type="predicted"/>
<feature type="compositionally biased region" description="Basic and acidic residues" evidence="1">
    <location>
        <begin position="59"/>
        <end position="76"/>
    </location>
</feature>
<evidence type="ECO:0000313" key="2">
    <source>
        <dbReference type="Proteomes" id="UP000887572"/>
    </source>
</evidence>
<dbReference type="Proteomes" id="UP000887572">
    <property type="component" value="Unplaced"/>
</dbReference>
<dbReference type="AlphaFoldDB" id="A0A914HQL9"/>
<evidence type="ECO:0000256" key="1">
    <source>
        <dbReference type="SAM" id="MobiDB-lite"/>
    </source>
</evidence>
<evidence type="ECO:0000313" key="3">
    <source>
        <dbReference type="WBParaSite" id="Gr19_v10_g3347.t1"/>
    </source>
</evidence>
<organism evidence="2 3">
    <name type="scientific">Globodera rostochiensis</name>
    <name type="common">Golden nematode worm</name>
    <name type="synonym">Heterodera rostochiensis</name>
    <dbReference type="NCBI Taxonomy" id="31243"/>
    <lineage>
        <taxon>Eukaryota</taxon>
        <taxon>Metazoa</taxon>
        <taxon>Ecdysozoa</taxon>
        <taxon>Nematoda</taxon>
        <taxon>Chromadorea</taxon>
        <taxon>Rhabditida</taxon>
        <taxon>Tylenchina</taxon>
        <taxon>Tylenchomorpha</taxon>
        <taxon>Tylenchoidea</taxon>
        <taxon>Heteroderidae</taxon>
        <taxon>Heteroderinae</taxon>
        <taxon>Globodera</taxon>
    </lineage>
</organism>
<accession>A0A914HQL9</accession>
<protein>
    <submittedName>
        <fullName evidence="3">Uncharacterized protein</fullName>
    </submittedName>
</protein>